<accession>A0A1C2E513</accession>
<evidence type="ECO:0000313" key="7">
    <source>
        <dbReference type="Proteomes" id="UP000094412"/>
    </source>
</evidence>
<organism evidence="6 7">
    <name type="scientific">Mesorhizobium hungaricum</name>
    <dbReference type="NCBI Taxonomy" id="1566387"/>
    <lineage>
        <taxon>Bacteria</taxon>
        <taxon>Pseudomonadati</taxon>
        <taxon>Pseudomonadota</taxon>
        <taxon>Alphaproteobacteria</taxon>
        <taxon>Hyphomicrobiales</taxon>
        <taxon>Phyllobacteriaceae</taxon>
        <taxon>Mesorhizobium</taxon>
    </lineage>
</organism>
<evidence type="ECO:0000259" key="5">
    <source>
        <dbReference type="PROSITE" id="PS51891"/>
    </source>
</evidence>
<proteinExistence type="inferred from homology"/>
<evidence type="ECO:0000256" key="3">
    <source>
        <dbReference type="ARBA" id="ARBA00022833"/>
    </source>
</evidence>
<keyword evidence="4" id="KW-0456">Lyase</keyword>
<comment type="caution">
    <text evidence="6">The sequence shown here is derived from an EMBL/GenBank/DDBJ whole genome shotgun (WGS) entry which is preliminary data.</text>
</comment>
<keyword evidence="2" id="KW-0479">Metal-binding</keyword>
<comment type="similarity">
    <text evidence="1">Belongs to the Gfa family.</text>
</comment>
<dbReference type="InterPro" id="IPR006913">
    <property type="entry name" value="CENP-V/GFA"/>
</dbReference>
<dbReference type="OrthoDB" id="9807246at2"/>
<dbReference type="SUPFAM" id="SSF51316">
    <property type="entry name" value="Mss4-like"/>
    <property type="match status" value="1"/>
</dbReference>
<reference evidence="6 7" key="1">
    <citation type="submission" date="2016-08" db="EMBL/GenBank/DDBJ databases">
        <title>Whole genome sequence of Mesorhizobium sp. strain UASWS1009 isolated from industrial sewage.</title>
        <authorList>
            <person name="Crovadore J."/>
            <person name="Calmin G."/>
            <person name="Chablais R."/>
            <person name="Cochard B."/>
            <person name="Lefort F."/>
        </authorList>
    </citation>
    <scope>NUCLEOTIDE SEQUENCE [LARGE SCALE GENOMIC DNA]</scope>
    <source>
        <strain evidence="6 7">UASWS1009</strain>
    </source>
</reference>
<feature type="domain" description="CENP-V/GFA" evidence="5">
    <location>
        <begin position="11"/>
        <end position="126"/>
    </location>
</feature>
<evidence type="ECO:0000256" key="4">
    <source>
        <dbReference type="ARBA" id="ARBA00023239"/>
    </source>
</evidence>
<dbReference type="PROSITE" id="PS51891">
    <property type="entry name" value="CENP_V_GFA"/>
    <property type="match status" value="1"/>
</dbReference>
<keyword evidence="7" id="KW-1185">Reference proteome</keyword>
<evidence type="ECO:0000256" key="2">
    <source>
        <dbReference type="ARBA" id="ARBA00022723"/>
    </source>
</evidence>
<evidence type="ECO:0000313" key="6">
    <source>
        <dbReference type="EMBL" id="OCX22078.1"/>
    </source>
</evidence>
<protein>
    <submittedName>
        <fullName evidence="6">Aldehyde-activating protein</fullName>
    </submittedName>
</protein>
<dbReference type="Proteomes" id="UP000094412">
    <property type="component" value="Unassembled WGS sequence"/>
</dbReference>
<dbReference type="AlphaFoldDB" id="A0A1C2E513"/>
<dbReference type="Gene3D" id="3.90.1590.10">
    <property type="entry name" value="glutathione-dependent formaldehyde- activating enzyme (gfa)"/>
    <property type="match status" value="1"/>
</dbReference>
<dbReference type="PANTHER" id="PTHR33337">
    <property type="entry name" value="GFA DOMAIN-CONTAINING PROTEIN"/>
    <property type="match status" value="1"/>
</dbReference>
<dbReference type="STRING" id="1566387.QV13_05795"/>
<dbReference type="GO" id="GO:0016846">
    <property type="term" value="F:carbon-sulfur lyase activity"/>
    <property type="evidence" value="ECO:0007669"/>
    <property type="project" value="InterPro"/>
</dbReference>
<name>A0A1C2E513_9HYPH</name>
<dbReference type="RefSeq" id="WP_024926739.1">
    <property type="nucleotide sequence ID" value="NZ_MDEO01000027.1"/>
</dbReference>
<dbReference type="EMBL" id="MDEO01000027">
    <property type="protein sequence ID" value="OCX22078.1"/>
    <property type="molecule type" value="Genomic_DNA"/>
</dbReference>
<dbReference type="Pfam" id="PF04828">
    <property type="entry name" value="GFA"/>
    <property type="match status" value="1"/>
</dbReference>
<dbReference type="PANTHER" id="PTHR33337:SF40">
    <property type="entry name" value="CENP-V_GFA DOMAIN-CONTAINING PROTEIN-RELATED"/>
    <property type="match status" value="1"/>
</dbReference>
<evidence type="ECO:0000256" key="1">
    <source>
        <dbReference type="ARBA" id="ARBA00005495"/>
    </source>
</evidence>
<dbReference type="GO" id="GO:0046872">
    <property type="term" value="F:metal ion binding"/>
    <property type="evidence" value="ECO:0007669"/>
    <property type="project" value="UniProtKB-KW"/>
</dbReference>
<dbReference type="InterPro" id="IPR011057">
    <property type="entry name" value="Mss4-like_sf"/>
</dbReference>
<sequence length="142" mass="15369">MDRSEGKARLLAGGCFCGAVGYEVEDAFGYAANCHCSGCRRATGAAFKPFAGIEVDKLRLTRGEDKLLIFGDRNAAHDRHCAQCGSLLYSVVHDNAYAHVAMGTLIDAPSIRPDHHIFVGSKAPWFTITDDLPQYLEHAGVD</sequence>
<gene>
    <name evidence="6" type="ORF">QV13_05795</name>
</gene>
<keyword evidence="3" id="KW-0862">Zinc</keyword>